<comment type="caution">
    <text evidence="2">The sequence shown here is derived from an EMBL/GenBank/DDBJ whole genome shotgun (WGS) entry which is preliminary data.</text>
</comment>
<dbReference type="EMBL" id="CAXAMN010022095">
    <property type="protein sequence ID" value="CAK9066355.1"/>
    <property type="molecule type" value="Genomic_DNA"/>
</dbReference>
<feature type="compositionally biased region" description="Low complexity" evidence="1">
    <location>
        <begin position="262"/>
        <end position="277"/>
    </location>
</feature>
<name>A0ABP0NRD8_9DINO</name>
<feature type="region of interest" description="Disordered" evidence="1">
    <location>
        <begin position="1"/>
        <end position="173"/>
    </location>
</feature>
<evidence type="ECO:0000313" key="2">
    <source>
        <dbReference type="EMBL" id="CAK9066355.1"/>
    </source>
</evidence>
<organism evidence="2 3">
    <name type="scientific">Durusdinium trenchii</name>
    <dbReference type="NCBI Taxonomy" id="1381693"/>
    <lineage>
        <taxon>Eukaryota</taxon>
        <taxon>Sar</taxon>
        <taxon>Alveolata</taxon>
        <taxon>Dinophyceae</taxon>
        <taxon>Suessiales</taxon>
        <taxon>Symbiodiniaceae</taxon>
        <taxon>Durusdinium</taxon>
    </lineage>
</organism>
<gene>
    <name evidence="2" type="ORF">CCMP2556_LOCUS32579</name>
</gene>
<feature type="compositionally biased region" description="Polar residues" evidence="1">
    <location>
        <begin position="46"/>
        <end position="60"/>
    </location>
</feature>
<feature type="compositionally biased region" description="Low complexity" evidence="1">
    <location>
        <begin position="1"/>
        <end position="22"/>
    </location>
</feature>
<evidence type="ECO:0000313" key="3">
    <source>
        <dbReference type="Proteomes" id="UP001642484"/>
    </source>
</evidence>
<feature type="compositionally biased region" description="Low complexity" evidence="1">
    <location>
        <begin position="89"/>
        <end position="103"/>
    </location>
</feature>
<feature type="compositionally biased region" description="Acidic residues" evidence="1">
    <location>
        <begin position="154"/>
        <end position="163"/>
    </location>
</feature>
<keyword evidence="3" id="KW-1185">Reference proteome</keyword>
<protein>
    <submittedName>
        <fullName evidence="2">Uncharacterized protein</fullName>
    </submittedName>
</protein>
<feature type="region of interest" description="Disordered" evidence="1">
    <location>
        <begin position="192"/>
        <end position="284"/>
    </location>
</feature>
<feature type="compositionally biased region" description="Basic and acidic residues" evidence="1">
    <location>
        <begin position="226"/>
        <end position="243"/>
    </location>
</feature>
<proteinExistence type="predicted"/>
<feature type="compositionally biased region" description="Basic and acidic residues" evidence="1">
    <location>
        <begin position="193"/>
        <end position="204"/>
    </location>
</feature>
<dbReference type="Proteomes" id="UP001642484">
    <property type="component" value="Unassembled WGS sequence"/>
</dbReference>
<evidence type="ECO:0000256" key="1">
    <source>
        <dbReference type="SAM" id="MobiDB-lite"/>
    </source>
</evidence>
<feature type="compositionally biased region" description="Basic and acidic residues" evidence="1">
    <location>
        <begin position="131"/>
        <end position="147"/>
    </location>
</feature>
<accession>A0ABP0NRD8</accession>
<reference evidence="2 3" key="1">
    <citation type="submission" date="2024-02" db="EMBL/GenBank/DDBJ databases">
        <authorList>
            <person name="Chen Y."/>
            <person name="Shah S."/>
            <person name="Dougan E. K."/>
            <person name="Thang M."/>
            <person name="Chan C."/>
        </authorList>
    </citation>
    <scope>NUCLEOTIDE SEQUENCE [LARGE SCALE GENOMIC DNA]</scope>
</reference>
<sequence length="337" mass="35182">MVEVAPTRLPARPRTRPAAAKAKTTRPKKKAQGSLGAISEAAEWAEQSTLDTSGEPSTLTAEVDALWAEAGLAPPEATSHSAREGTPTAASAAAAAVAAACAARKGGLGVAASQKGSGTSSGGAAEPPTRSAERSPERSAPSAKKECLPAVESSEGETSEEEVEVQHFSIPPRSPRTEVEIEVELEVEGLVEVSERKPSSEPRTGRLTALKGVAAPASPTRAHRMVARDDLVEEALKARKPTSEDSEGVPKSTLKSLKGLHAAGSAAGSAAGTATDSAEVEMEDEWEEIGRRTEELAKQAREAKGKVAPKQDVLGQPVSYKEVHGWLWQANLMRCCF</sequence>